<evidence type="ECO:0000313" key="2">
    <source>
        <dbReference type="Proteomes" id="UP000005950"/>
    </source>
</evidence>
<accession>B9Y4I9</accession>
<comment type="caution">
    <text evidence="1">The sequence shown here is derived from an EMBL/GenBank/DDBJ whole genome shotgun (WGS) entry which is preliminary data.</text>
</comment>
<name>B9Y4I9_9FIRM</name>
<sequence length="56" mass="6535">MRWNVIALHQADKRRPEEIGAQKKIILVNREESRKNAKSGNIIIRKVKNDEKQPDA</sequence>
<reference evidence="1 2" key="1">
    <citation type="submission" date="2008-12" db="EMBL/GenBank/DDBJ databases">
        <authorList>
            <person name="Fulton L."/>
            <person name="Clifton S."/>
            <person name="Fulton B."/>
            <person name="Xu J."/>
            <person name="Minx P."/>
            <person name="Pepin K.H."/>
            <person name="Johnson M."/>
            <person name="Bhonagiri V."/>
            <person name="Nash W.E."/>
            <person name="Mardis E.R."/>
            <person name="Wilson R.K."/>
        </authorList>
    </citation>
    <scope>NUCLEOTIDE SEQUENCE [LARGE SCALE GENOMIC DNA]</scope>
    <source>
        <strain evidence="1 2">DSM 12042</strain>
    </source>
</reference>
<dbReference type="STRING" id="545696.HOLDEFILI_00720"/>
<reference evidence="1 2" key="2">
    <citation type="submission" date="2009-02" db="EMBL/GenBank/DDBJ databases">
        <title>Draft genome sequence of Holdemania filiformis DSM 12042.</title>
        <authorList>
            <person name="Sudarsanam P."/>
            <person name="Ley R."/>
            <person name="Guruge J."/>
            <person name="Turnbaugh P.J."/>
            <person name="Mahowald M."/>
            <person name="Liep D."/>
            <person name="Gordon J."/>
        </authorList>
    </citation>
    <scope>NUCLEOTIDE SEQUENCE [LARGE SCALE GENOMIC DNA]</scope>
    <source>
        <strain evidence="1 2">DSM 12042</strain>
    </source>
</reference>
<dbReference type="AlphaFoldDB" id="B9Y4I9"/>
<gene>
    <name evidence="1" type="ORF">HOLDEFILI_00720</name>
</gene>
<dbReference type="EMBL" id="ACCF01000046">
    <property type="protein sequence ID" value="EEF69169.1"/>
    <property type="molecule type" value="Genomic_DNA"/>
</dbReference>
<protein>
    <submittedName>
        <fullName evidence="1">Uncharacterized protein</fullName>
    </submittedName>
</protein>
<organism evidence="1 2">
    <name type="scientific">Holdemania filiformis DSM 12042</name>
    <dbReference type="NCBI Taxonomy" id="545696"/>
    <lineage>
        <taxon>Bacteria</taxon>
        <taxon>Bacillati</taxon>
        <taxon>Bacillota</taxon>
        <taxon>Erysipelotrichia</taxon>
        <taxon>Erysipelotrichales</taxon>
        <taxon>Erysipelotrichaceae</taxon>
        <taxon>Holdemania</taxon>
    </lineage>
</organism>
<dbReference type="Proteomes" id="UP000005950">
    <property type="component" value="Unassembled WGS sequence"/>
</dbReference>
<dbReference type="HOGENOM" id="CLU_3008131_0_0_9"/>
<proteinExistence type="predicted"/>
<evidence type="ECO:0000313" key="1">
    <source>
        <dbReference type="EMBL" id="EEF69169.1"/>
    </source>
</evidence>